<keyword evidence="1" id="KW-1133">Transmembrane helix</keyword>
<dbReference type="Pfam" id="PF20176">
    <property type="entry name" value="DUF6541"/>
    <property type="match status" value="1"/>
</dbReference>
<evidence type="ECO:0000313" key="2">
    <source>
        <dbReference type="EMBL" id="MBL0704905.1"/>
    </source>
</evidence>
<evidence type="ECO:0000313" key="3">
    <source>
        <dbReference type="Proteomes" id="UP000639051"/>
    </source>
</evidence>
<dbReference type="EMBL" id="JAERRC010000012">
    <property type="protein sequence ID" value="MBL0704905.1"/>
    <property type="molecule type" value="Genomic_DNA"/>
</dbReference>
<keyword evidence="3" id="KW-1185">Reference proteome</keyword>
<feature type="transmembrane region" description="Helical" evidence="1">
    <location>
        <begin position="207"/>
        <end position="225"/>
    </location>
</feature>
<feature type="transmembrane region" description="Helical" evidence="1">
    <location>
        <begin position="365"/>
        <end position="382"/>
    </location>
</feature>
<feature type="transmembrane region" description="Helical" evidence="1">
    <location>
        <begin position="91"/>
        <end position="110"/>
    </location>
</feature>
<keyword evidence="1" id="KW-0812">Transmembrane</keyword>
<sequence>MAVAVMFVPGVIVGLAARLRGLQLVAFAAPISVSVASLAALVAPWIGLTWSAIPIALATIVAVLACRLVARKLPLHRAPTGSLEGGLWGRWASGGAALALAAVLIGRRLLYVFGNPESISQTFDNVFHLNAVRYIVDTGNASSIFVSTLTGGGFYPAAWHGIVAIVAGFGSEVTVATNVVNLVIGCLVWPLSIMALTASVMGRRPSVLWLAAVFSTGFGAFPILLLDFGVLYPNFLGTALLPAAIALLVRAVGIGAESEPRRRMAGLLLVMSVPGLALAHPNSLMTLLAVSVPIFLVVWARWWRRRGGLTRGWFLPIGVLLGGLIAVAAAWYLIRPPMSAATWAPVETVGQAVGEVLALSGIGRPPTWLPAILAIAGIVWVARTARHRWFLGVYAVIGTLFVVVAGVPFGNFRTALTGVYYNDPPRLAALLPVVGIPLAVAGGVWIWDRSMFLVRKYWVRNHHASSDILVPVLAVVAIVLSVAAVQTGSIRDAAKTAAVSYALTPTAPLVSTDEMALLRRLAKDTPPNSLLVGNPWNGSSLAYAIADRRVVQAHILSEIPSGLPTVYEHLNEAKSDPTVCKAVRSLHITYVLDFGHQEVHGGDHGVRGLDHLVQAGVAQLVDQQGTAKLLRITACGDQG</sequence>
<feature type="transmembrane region" description="Helical" evidence="1">
    <location>
        <begin position="24"/>
        <end position="46"/>
    </location>
</feature>
<organism evidence="2 3">
    <name type="scientific">Sinomonas cellulolyticus</name>
    <dbReference type="NCBI Taxonomy" id="2801916"/>
    <lineage>
        <taxon>Bacteria</taxon>
        <taxon>Bacillati</taxon>
        <taxon>Actinomycetota</taxon>
        <taxon>Actinomycetes</taxon>
        <taxon>Micrococcales</taxon>
        <taxon>Micrococcaceae</taxon>
        <taxon>Sinomonas</taxon>
    </lineage>
</organism>
<feature type="transmembrane region" description="Helical" evidence="1">
    <location>
        <begin position="231"/>
        <end position="252"/>
    </location>
</feature>
<reference evidence="2 3" key="1">
    <citation type="submission" date="2021-01" db="EMBL/GenBank/DDBJ databases">
        <title>Genome public.</title>
        <authorList>
            <person name="Liu C."/>
            <person name="Sun Q."/>
        </authorList>
    </citation>
    <scope>NUCLEOTIDE SEQUENCE [LARGE SCALE GENOMIC DNA]</scope>
    <source>
        <strain evidence="2 3">JC656</strain>
    </source>
</reference>
<proteinExistence type="predicted"/>
<name>A0ABS1K058_9MICC</name>
<feature type="transmembrane region" description="Helical" evidence="1">
    <location>
        <begin position="314"/>
        <end position="334"/>
    </location>
</feature>
<dbReference type="Proteomes" id="UP000639051">
    <property type="component" value="Unassembled WGS sequence"/>
</dbReference>
<accession>A0ABS1K058</accession>
<evidence type="ECO:0000256" key="1">
    <source>
        <dbReference type="SAM" id="Phobius"/>
    </source>
</evidence>
<feature type="transmembrane region" description="Helical" evidence="1">
    <location>
        <begin position="468"/>
        <end position="485"/>
    </location>
</feature>
<protein>
    <submittedName>
        <fullName evidence="2">Uncharacterized protein</fullName>
    </submittedName>
</protein>
<dbReference type="RefSeq" id="WP_189693286.1">
    <property type="nucleotide sequence ID" value="NZ_BNCM01000004.1"/>
</dbReference>
<feature type="transmembrane region" description="Helical" evidence="1">
    <location>
        <begin position="285"/>
        <end position="302"/>
    </location>
</feature>
<keyword evidence="1" id="KW-0472">Membrane</keyword>
<feature type="transmembrane region" description="Helical" evidence="1">
    <location>
        <begin position="389"/>
        <end position="407"/>
    </location>
</feature>
<comment type="caution">
    <text evidence="2">The sequence shown here is derived from an EMBL/GenBank/DDBJ whole genome shotgun (WGS) entry which is preliminary data.</text>
</comment>
<feature type="transmembrane region" description="Helical" evidence="1">
    <location>
        <begin position="427"/>
        <end position="447"/>
    </location>
</feature>
<dbReference type="InterPro" id="IPR046671">
    <property type="entry name" value="DUF6541"/>
</dbReference>
<gene>
    <name evidence="2" type="ORF">JJE72_05205</name>
</gene>
<feature type="transmembrane region" description="Helical" evidence="1">
    <location>
        <begin position="179"/>
        <end position="200"/>
    </location>
</feature>
<feature type="transmembrane region" description="Helical" evidence="1">
    <location>
        <begin position="52"/>
        <end position="70"/>
    </location>
</feature>